<keyword evidence="2 6" id="KW-0812">Transmembrane</keyword>
<evidence type="ECO:0000256" key="4">
    <source>
        <dbReference type="ARBA" id="ARBA00023136"/>
    </source>
</evidence>
<evidence type="ECO:0000256" key="2">
    <source>
        <dbReference type="ARBA" id="ARBA00022692"/>
    </source>
</evidence>
<feature type="transmembrane region" description="Helical" evidence="6">
    <location>
        <begin position="102"/>
        <end position="125"/>
    </location>
</feature>
<evidence type="ECO:0000256" key="6">
    <source>
        <dbReference type="SAM" id="Phobius"/>
    </source>
</evidence>
<comment type="caution">
    <text evidence="8">The sequence shown here is derived from an EMBL/GenBank/DDBJ whole genome shotgun (WGS) entry which is preliminary data.</text>
</comment>
<comment type="subcellular location">
    <subcellularLocation>
        <location evidence="1">Membrane</location>
        <topology evidence="1">Multi-pass membrane protein</topology>
    </subcellularLocation>
</comment>
<feature type="domain" description="Major facilitator superfamily (MFS) profile" evidence="7">
    <location>
        <begin position="175"/>
        <end position="353"/>
    </location>
</feature>
<keyword evidence="9" id="KW-1185">Reference proteome</keyword>
<organism evidence="8 9">
    <name type="scientific">Hypsibius exemplaris</name>
    <name type="common">Freshwater tardigrade</name>
    <dbReference type="NCBI Taxonomy" id="2072580"/>
    <lineage>
        <taxon>Eukaryota</taxon>
        <taxon>Metazoa</taxon>
        <taxon>Ecdysozoa</taxon>
        <taxon>Tardigrada</taxon>
        <taxon>Eutardigrada</taxon>
        <taxon>Parachela</taxon>
        <taxon>Hypsibioidea</taxon>
        <taxon>Hypsibiidae</taxon>
        <taxon>Hypsibius</taxon>
    </lineage>
</organism>
<accession>A0A1W0X4G7</accession>
<feature type="compositionally biased region" description="Low complexity" evidence="5">
    <location>
        <begin position="18"/>
        <end position="38"/>
    </location>
</feature>
<proteinExistence type="predicted"/>
<dbReference type="GO" id="GO:0022857">
    <property type="term" value="F:transmembrane transporter activity"/>
    <property type="evidence" value="ECO:0007669"/>
    <property type="project" value="InterPro"/>
</dbReference>
<keyword evidence="4 6" id="KW-0472">Membrane</keyword>
<dbReference type="PROSITE" id="PS50850">
    <property type="entry name" value="MFS"/>
    <property type="match status" value="1"/>
</dbReference>
<dbReference type="AlphaFoldDB" id="A0A1W0X4G7"/>
<dbReference type="OrthoDB" id="6612291at2759"/>
<keyword evidence="3 6" id="KW-1133">Transmembrane helix</keyword>
<dbReference type="EMBL" id="MTYJ01000018">
    <property type="protein sequence ID" value="OQV22281.1"/>
    <property type="molecule type" value="Genomic_DNA"/>
</dbReference>
<feature type="transmembrane region" description="Helical" evidence="6">
    <location>
        <begin position="226"/>
        <end position="243"/>
    </location>
</feature>
<dbReference type="SUPFAM" id="SSF103473">
    <property type="entry name" value="MFS general substrate transporter"/>
    <property type="match status" value="1"/>
</dbReference>
<dbReference type="GO" id="GO:0016020">
    <property type="term" value="C:membrane"/>
    <property type="evidence" value="ECO:0007669"/>
    <property type="project" value="UniProtKB-SubCell"/>
</dbReference>
<evidence type="ECO:0000313" key="9">
    <source>
        <dbReference type="Proteomes" id="UP000192578"/>
    </source>
</evidence>
<reference evidence="9" key="1">
    <citation type="submission" date="2017-01" db="EMBL/GenBank/DDBJ databases">
        <title>Comparative genomics of anhydrobiosis in the tardigrade Hypsibius dujardini.</title>
        <authorList>
            <person name="Yoshida Y."/>
            <person name="Koutsovoulos G."/>
            <person name="Laetsch D."/>
            <person name="Stevens L."/>
            <person name="Kumar S."/>
            <person name="Horikawa D."/>
            <person name="Ishino K."/>
            <person name="Komine S."/>
            <person name="Tomita M."/>
            <person name="Blaxter M."/>
            <person name="Arakawa K."/>
        </authorList>
    </citation>
    <scope>NUCLEOTIDE SEQUENCE [LARGE SCALE GENOMIC DNA]</scope>
    <source>
        <strain evidence="9">Z151</strain>
    </source>
</reference>
<evidence type="ECO:0000256" key="3">
    <source>
        <dbReference type="ARBA" id="ARBA00022989"/>
    </source>
</evidence>
<name>A0A1W0X4G7_HYPEX</name>
<evidence type="ECO:0000313" key="8">
    <source>
        <dbReference type="EMBL" id="OQV22281.1"/>
    </source>
</evidence>
<feature type="region of interest" description="Disordered" evidence="5">
    <location>
        <begin position="1"/>
        <end position="60"/>
    </location>
</feature>
<evidence type="ECO:0000256" key="5">
    <source>
        <dbReference type="SAM" id="MobiDB-lite"/>
    </source>
</evidence>
<feature type="transmembrane region" description="Helical" evidence="6">
    <location>
        <begin position="336"/>
        <end position="352"/>
    </location>
</feature>
<evidence type="ECO:0000256" key="1">
    <source>
        <dbReference type="ARBA" id="ARBA00004141"/>
    </source>
</evidence>
<dbReference type="InterPro" id="IPR005828">
    <property type="entry name" value="MFS_sugar_transport-like"/>
</dbReference>
<evidence type="ECO:0000259" key="7">
    <source>
        <dbReference type="PROSITE" id="PS50850"/>
    </source>
</evidence>
<feature type="transmembrane region" description="Helical" evidence="6">
    <location>
        <begin position="307"/>
        <end position="330"/>
    </location>
</feature>
<dbReference type="InterPro" id="IPR036259">
    <property type="entry name" value="MFS_trans_sf"/>
</dbReference>
<feature type="transmembrane region" description="Helical" evidence="6">
    <location>
        <begin position="250"/>
        <end position="268"/>
    </location>
</feature>
<feature type="transmembrane region" description="Helical" evidence="6">
    <location>
        <begin position="274"/>
        <end position="295"/>
    </location>
</feature>
<gene>
    <name evidence="8" type="ORF">BV898_03784</name>
</gene>
<dbReference type="Pfam" id="PF00083">
    <property type="entry name" value="Sugar_tr"/>
    <property type="match status" value="1"/>
</dbReference>
<sequence length="353" mass="39577">MADVEVEPSPPGTLTAGTAQSQGATLSAQLSSSSTNNGRNFFPRALRNSPGLRPTDDGNGIQGVRMEVFSLRLPTPGTTMTRRIPELDTLLFRVGNPGRYQFLAFLTLSLTCLVIAPNNLAILFWGEEPTEYRCTDDTPAVENLLRWDNGTMTASYEEYLRWSVEDGRWNSSDVRQCTVEMRVPEAGYSERYYCRNWTFPGEEDATLVTDFHLVCRDRWRVNLATTIYFLGLLVGALLFGFLADHYGRRVVILISGSAAVIFGVGTSFSRNYAAFIVLRFLLGILLQGMQIAFILTVEWLPVVKRSFFGTLSQLIWSVGVMFLAFLGYLFPNWNDLQLAMSLVGLLLVMTYFL</sequence>
<dbReference type="Gene3D" id="1.20.1250.20">
    <property type="entry name" value="MFS general substrate transporter like domains"/>
    <property type="match status" value="1"/>
</dbReference>
<dbReference type="InterPro" id="IPR020846">
    <property type="entry name" value="MFS_dom"/>
</dbReference>
<protein>
    <submittedName>
        <fullName evidence="8">Solute carrier family 22 member 3</fullName>
    </submittedName>
</protein>
<dbReference type="PANTHER" id="PTHR24064">
    <property type="entry name" value="SOLUTE CARRIER FAMILY 22 MEMBER"/>
    <property type="match status" value="1"/>
</dbReference>
<dbReference type="Proteomes" id="UP000192578">
    <property type="component" value="Unassembled WGS sequence"/>
</dbReference>